<dbReference type="InterPro" id="IPR009072">
    <property type="entry name" value="Histone-fold"/>
</dbReference>
<dbReference type="GO" id="GO:0003677">
    <property type="term" value="F:DNA binding"/>
    <property type="evidence" value="ECO:0007669"/>
    <property type="project" value="InterPro"/>
</dbReference>
<name>A0A7J8EJB9_ROUAE</name>
<comment type="caution">
    <text evidence="1">The sequence shown here is derived from an EMBL/GenBank/DDBJ whole genome shotgun (WGS) entry which is preliminary data.</text>
</comment>
<evidence type="ECO:0000313" key="1">
    <source>
        <dbReference type="EMBL" id="KAF6435534.1"/>
    </source>
</evidence>
<dbReference type="GO" id="GO:0046982">
    <property type="term" value="F:protein heterodimerization activity"/>
    <property type="evidence" value="ECO:0007669"/>
    <property type="project" value="InterPro"/>
</dbReference>
<keyword evidence="2" id="KW-1185">Reference proteome</keyword>
<dbReference type="SUPFAM" id="SSF47113">
    <property type="entry name" value="Histone-fold"/>
    <property type="match status" value="1"/>
</dbReference>
<dbReference type="AlphaFoldDB" id="A0A7J8EJB9"/>
<sequence>MSGKRSCLNYKLKKQTLSCTTKTKLQLPVSHEDSLLQGNNSSRHLRLSNQVFLSVILKYVTTNILELVDNEAHNNCSVQRAVDKNPQLGKHFKDGNNSQVDEMF</sequence>
<dbReference type="GO" id="GO:0000786">
    <property type="term" value="C:nucleosome"/>
    <property type="evidence" value="ECO:0007669"/>
    <property type="project" value="InterPro"/>
</dbReference>
<accession>A0A7J8EJB9</accession>
<dbReference type="EMBL" id="JACASE010000009">
    <property type="protein sequence ID" value="KAF6435534.1"/>
    <property type="molecule type" value="Genomic_DNA"/>
</dbReference>
<dbReference type="PRINTS" id="PR00620">
    <property type="entry name" value="HISTONEH2A"/>
</dbReference>
<gene>
    <name evidence="1" type="ORF">HJG63_006085</name>
</gene>
<protein>
    <submittedName>
        <fullName evidence="1">Uncharacterized protein</fullName>
    </submittedName>
</protein>
<proteinExistence type="predicted"/>
<evidence type="ECO:0000313" key="2">
    <source>
        <dbReference type="Proteomes" id="UP000593571"/>
    </source>
</evidence>
<dbReference type="Proteomes" id="UP000593571">
    <property type="component" value="Unassembled WGS sequence"/>
</dbReference>
<organism evidence="1 2">
    <name type="scientific">Rousettus aegyptiacus</name>
    <name type="common">Egyptian fruit bat</name>
    <name type="synonym">Pteropus aegyptiacus</name>
    <dbReference type="NCBI Taxonomy" id="9407"/>
    <lineage>
        <taxon>Eukaryota</taxon>
        <taxon>Metazoa</taxon>
        <taxon>Chordata</taxon>
        <taxon>Craniata</taxon>
        <taxon>Vertebrata</taxon>
        <taxon>Euteleostomi</taxon>
        <taxon>Mammalia</taxon>
        <taxon>Eutheria</taxon>
        <taxon>Laurasiatheria</taxon>
        <taxon>Chiroptera</taxon>
        <taxon>Yinpterochiroptera</taxon>
        <taxon>Pteropodoidea</taxon>
        <taxon>Pteropodidae</taxon>
        <taxon>Rousettinae</taxon>
        <taxon>Rousettus</taxon>
    </lineage>
</organism>
<dbReference type="Gene3D" id="1.10.20.10">
    <property type="entry name" value="Histone, subunit A"/>
    <property type="match status" value="1"/>
</dbReference>
<reference evidence="1 2" key="1">
    <citation type="journal article" date="2020" name="Nature">
        <title>Six reference-quality genomes reveal evolution of bat adaptations.</title>
        <authorList>
            <person name="Jebb D."/>
            <person name="Huang Z."/>
            <person name="Pippel M."/>
            <person name="Hughes G.M."/>
            <person name="Lavrichenko K."/>
            <person name="Devanna P."/>
            <person name="Winkler S."/>
            <person name="Jermiin L.S."/>
            <person name="Skirmuntt E.C."/>
            <person name="Katzourakis A."/>
            <person name="Burkitt-Gray L."/>
            <person name="Ray D.A."/>
            <person name="Sullivan K.A.M."/>
            <person name="Roscito J.G."/>
            <person name="Kirilenko B.M."/>
            <person name="Davalos L.M."/>
            <person name="Corthals A.P."/>
            <person name="Power M.L."/>
            <person name="Jones G."/>
            <person name="Ransome R.D."/>
            <person name="Dechmann D.K.N."/>
            <person name="Locatelli A.G."/>
            <person name="Puechmaille S.J."/>
            <person name="Fedrigo O."/>
            <person name="Jarvis E.D."/>
            <person name="Hiller M."/>
            <person name="Vernes S.C."/>
            <person name="Myers E.W."/>
            <person name="Teeling E.C."/>
        </authorList>
    </citation>
    <scope>NUCLEOTIDE SEQUENCE [LARGE SCALE GENOMIC DNA]</scope>
    <source>
        <strain evidence="1">MRouAeg1</strain>
        <tissue evidence="1">Muscle</tissue>
    </source>
</reference>
<dbReference type="InterPro" id="IPR002119">
    <property type="entry name" value="Histone_H2A"/>
</dbReference>
<dbReference type="GO" id="GO:0030527">
    <property type="term" value="F:structural constituent of chromatin"/>
    <property type="evidence" value="ECO:0007669"/>
    <property type="project" value="InterPro"/>
</dbReference>